<sequence length="113" mass="12616">MEGMVLMSIAIMACRKVIGKCAASGCFKAYNNSTAAFSIYGENKEDLASFFYCAGCKDTLVEGENWTHKVKQLKKNGVKTIHISHCIESKCDDLKKHERILEKEGFKIVHGTH</sequence>
<dbReference type="AlphaFoldDB" id="B1V0P9"/>
<dbReference type="Proteomes" id="UP000003188">
    <property type="component" value="Unassembled WGS sequence"/>
</dbReference>
<evidence type="ECO:0000313" key="3">
    <source>
        <dbReference type="Proteomes" id="UP000003188"/>
    </source>
</evidence>
<dbReference type="InterPro" id="IPR014925">
    <property type="entry name" value="CGGC_dom"/>
</dbReference>
<organism evidence="2 3">
    <name type="scientific">Clostridium perfringens D str. JGS1721</name>
    <dbReference type="NCBI Taxonomy" id="488537"/>
    <lineage>
        <taxon>Bacteria</taxon>
        <taxon>Bacillati</taxon>
        <taxon>Bacillota</taxon>
        <taxon>Clostridia</taxon>
        <taxon>Eubacteriales</taxon>
        <taxon>Clostridiaceae</taxon>
        <taxon>Clostridium</taxon>
    </lineage>
</organism>
<name>B1V0P9_CLOPF</name>
<feature type="domain" description="CGGC" evidence="1">
    <location>
        <begin position="8"/>
        <end position="113"/>
    </location>
</feature>
<dbReference type="Pfam" id="PF08821">
    <property type="entry name" value="CGGC"/>
    <property type="match status" value="1"/>
</dbReference>
<proteinExistence type="predicted"/>
<evidence type="ECO:0000259" key="1">
    <source>
        <dbReference type="SMART" id="SM01078"/>
    </source>
</evidence>
<gene>
    <name evidence="2" type="ORF">CJD_0536</name>
</gene>
<dbReference type="SMART" id="SM01078">
    <property type="entry name" value="CGGC"/>
    <property type="match status" value="1"/>
</dbReference>
<evidence type="ECO:0000313" key="2">
    <source>
        <dbReference type="EMBL" id="EDT72580.1"/>
    </source>
</evidence>
<accession>B1V0P9</accession>
<dbReference type="EMBL" id="ABOO01000007">
    <property type="protein sequence ID" value="EDT72580.1"/>
    <property type="molecule type" value="Genomic_DNA"/>
</dbReference>
<protein>
    <recommendedName>
        <fullName evidence="1">CGGC domain-containing protein</fullName>
    </recommendedName>
</protein>
<reference evidence="2 3" key="1">
    <citation type="submission" date="2008-03" db="EMBL/GenBank/DDBJ databases">
        <authorList>
            <person name="Paulsen I."/>
            <person name="Sebastian Y."/>
        </authorList>
    </citation>
    <scope>NUCLEOTIDE SEQUENCE [LARGE SCALE GENOMIC DNA]</scope>
    <source>
        <strain evidence="3">D str. JGS1721</strain>
    </source>
</reference>
<comment type="caution">
    <text evidence="2">The sequence shown here is derived from an EMBL/GenBank/DDBJ whole genome shotgun (WGS) entry which is preliminary data.</text>
</comment>